<sequence length="533" mass="60686">MGLAASTGRNNYELVDKLKESDLIHDDEVERVLRLVDRGRFFPADARHMAYRDVAWKSEQGDPGRLHISAPCIYANVLDHLHIAKGNSFLNIGSGTGYLSTVVGFLLEDIRNERWSRAPSFSIATLQHACAQTIRRCVRTAMMPSYKIRIRKYNTSTTTNEASADSEQEPSLVIHRGSDGAIEREVHVYGEEMANIRRRPMLPFYPTPVVIEMQELMRRNPQNVAERRRLPQLNKVERLRNGTAQVIRGMHALGFEMEDSDPEDYADDAQLDETSERSEEIEPNRTDTRAEIDRHSDQQTQQERNDNNAQMSAISTTLGKRSRDGQESENTGAKRHNGEVQKHDSIEMNEDTPNNNNHETSKQANVVFDENMQNESVNGESDDNSEQNQRINQETSINNQTDNSGNEREVTTDNFGASARNADASDYSATAIHDAQRSYSVVESDGDEERESVNVDVSAVLLHRESMPHSVVDFSEEHMSADTSNNDAEEDDLRDEEEKFQMEDIKRFSVEFERRMEKLPLSKALIEYIKYLP</sequence>
<dbReference type="GO" id="GO:0005737">
    <property type="term" value="C:cytoplasm"/>
    <property type="evidence" value="ECO:0007669"/>
    <property type="project" value="TreeGrafter"/>
</dbReference>
<evidence type="ECO:0000313" key="4">
    <source>
        <dbReference type="Proteomes" id="UP000267096"/>
    </source>
</evidence>
<dbReference type="GO" id="GO:0004719">
    <property type="term" value="F:protein-L-isoaspartate (D-aspartate) O-methyltransferase activity"/>
    <property type="evidence" value="ECO:0007669"/>
    <property type="project" value="InterPro"/>
</dbReference>
<feature type="region of interest" description="Disordered" evidence="2">
    <location>
        <begin position="476"/>
        <end position="498"/>
    </location>
</feature>
<dbReference type="PANTHER" id="PTHR11579">
    <property type="entry name" value="PROTEIN-L-ISOASPARTATE O-METHYLTRANSFERASE"/>
    <property type="match status" value="1"/>
</dbReference>
<evidence type="ECO:0000313" key="3">
    <source>
        <dbReference type="EMBL" id="VDK48322.1"/>
    </source>
</evidence>
<dbReference type="WBParaSite" id="ASIM_0001343701-mRNA-1">
    <property type="protein sequence ID" value="ASIM_0001343701-mRNA-1"/>
    <property type="gene ID" value="ASIM_0001343701"/>
</dbReference>
<dbReference type="OrthoDB" id="10257972at2759"/>
<dbReference type="Gene3D" id="3.40.50.150">
    <property type="entry name" value="Vaccinia Virus protein VP39"/>
    <property type="match status" value="1"/>
</dbReference>
<comment type="similarity">
    <text evidence="1">Belongs to the methyltransferase superfamily. L-isoaspartyl/D-aspartyl protein methyltransferase family.</text>
</comment>
<feature type="compositionally biased region" description="Polar residues" evidence="2">
    <location>
        <begin position="298"/>
        <end position="319"/>
    </location>
</feature>
<gene>
    <name evidence="3" type="ORF">ASIM_LOCUS12865</name>
</gene>
<dbReference type="InterPro" id="IPR029063">
    <property type="entry name" value="SAM-dependent_MTases_sf"/>
</dbReference>
<evidence type="ECO:0000256" key="1">
    <source>
        <dbReference type="ARBA" id="ARBA00005369"/>
    </source>
</evidence>
<dbReference type="Proteomes" id="UP000267096">
    <property type="component" value="Unassembled WGS sequence"/>
</dbReference>
<dbReference type="PANTHER" id="PTHR11579:SF9">
    <property type="entry name" value="PROTEIN-L-ISOASPARTATE O-METHYLTRANSFERASE"/>
    <property type="match status" value="1"/>
</dbReference>
<name>A0A0M3JYC5_ANISI</name>
<feature type="compositionally biased region" description="Basic and acidic residues" evidence="2">
    <location>
        <begin position="336"/>
        <end position="346"/>
    </location>
</feature>
<dbReference type="SUPFAM" id="SSF53335">
    <property type="entry name" value="S-adenosyl-L-methionine-dependent methyltransferases"/>
    <property type="match status" value="1"/>
</dbReference>
<dbReference type="EMBL" id="UYRR01031265">
    <property type="protein sequence ID" value="VDK48322.1"/>
    <property type="molecule type" value="Genomic_DNA"/>
</dbReference>
<feature type="compositionally biased region" description="Basic and acidic residues" evidence="2">
    <location>
        <begin position="274"/>
        <end position="297"/>
    </location>
</feature>
<evidence type="ECO:0000313" key="5">
    <source>
        <dbReference type="WBParaSite" id="ASIM_0001343701-mRNA-1"/>
    </source>
</evidence>
<dbReference type="AlphaFoldDB" id="A0A0M3JYC5"/>
<accession>A0A0M3JYC5</accession>
<dbReference type="InterPro" id="IPR000682">
    <property type="entry name" value="PCMT"/>
</dbReference>
<feature type="compositionally biased region" description="Acidic residues" evidence="2">
    <location>
        <begin position="256"/>
        <end position="273"/>
    </location>
</feature>
<protein>
    <submittedName>
        <fullName evidence="5">Protein-L-isoaspartate O-methyltransferase domain-containing protein 1</fullName>
    </submittedName>
</protein>
<evidence type="ECO:0000256" key="2">
    <source>
        <dbReference type="SAM" id="MobiDB-lite"/>
    </source>
</evidence>
<feature type="region of interest" description="Disordered" evidence="2">
    <location>
        <begin position="256"/>
        <end position="360"/>
    </location>
</feature>
<dbReference type="Pfam" id="PF01135">
    <property type="entry name" value="PCMT"/>
    <property type="match status" value="1"/>
</dbReference>
<organism evidence="5">
    <name type="scientific">Anisakis simplex</name>
    <name type="common">Herring worm</name>
    <dbReference type="NCBI Taxonomy" id="6269"/>
    <lineage>
        <taxon>Eukaryota</taxon>
        <taxon>Metazoa</taxon>
        <taxon>Ecdysozoa</taxon>
        <taxon>Nematoda</taxon>
        <taxon>Chromadorea</taxon>
        <taxon>Rhabditida</taxon>
        <taxon>Spirurina</taxon>
        <taxon>Ascaridomorpha</taxon>
        <taxon>Ascaridoidea</taxon>
        <taxon>Anisakidae</taxon>
        <taxon>Anisakis</taxon>
        <taxon>Anisakis simplex complex</taxon>
    </lineage>
</organism>
<feature type="compositionally biased region" description="Polar residues" evidence="2">
    <location>
        <begin position="351"/>
        <end position="360"/>
    </location>
</feature>
<reference evidence="3 4" key="2">
    <citation type="submission" date="2018-11" db="EMBL/GenBank/DDBJ databases">
        <authorList>
            <consortium name="Pathogen Informatics"/>
        </authorList>
    </citation>
    <scope>NUCLEOTIDE SEQUENCE [LARGE SCALE GENOMIC DNA]</scope>
</reference>
<proteinExistence type="inferred from homology"/>
<reference evidence="5" key="1">
    <citation type="submission" date="2017-02" db="UniProtKB">
        <authorList>
            <consortium name="WormBaseParasite"/>
        </authorList>
    </citation>
    <scope>IDENTIFICATION</scope>
</reference>
<keyword evidence="4" id="KW-1185">Reference proteome</keyword>